<evidence type="ECO:0000259" key="11">
    <source>
        <dbReference type="Pfam" id="PF22366"/>
    </source>
</evidence>
<evidence type="ECO:0000259" key="10">
    <source>
        <dbReference type="Pfam" id="PF07992"/>
    </source>
</evidence>
<evidence type="ECO:0000256" key="2">
    <source>
        <dbReference type="ARBA" id="ARBA00012637"/>
    </source>
</evidence>
<dbReference type="InterPro" id="IPR045024">
    <property type="entry name" value="NDH-2"/>
</dbReference>
<feature type="domain" description="FAD/NAD(P)-binding" evidence="10">
    <location>
        <begin position="6"/>
        <end position="322"/>
    </location>
</feature>
<keyword evidence="5" id="KW-0809">Transit peptide</keyword>
<evidence type="ECO:0000313" key="12">
    <source>
        <dbReference type="EMBL" id="BDG09175.1"/>
    </source>
</evidence>
<feature type="domain" description="External alternative NADH-ubiquinone oxidoreductase-like C-terminal" evidence="11">
    <location>
        <begin position="346"/>
        <end position="399"/>
    </location>
</feature>
<keyword evidence="3" id="KW-0285">Flavoprotein</keyword>
<comment type="catalytic activity">
    <reaction evidence="8">
        <text>a quinone + NADH + H(+) = a quinol + NAD(+)</text>
        <dbReference type="Rhea" id="RHEA:46160"/>
        <dbReference type="ChEBI" id="CHEBI:15378"/>
        <dbReference type="ChEBI" id="CHEBI:24646"/>
        <dbReference type="ChEBI" id="CHEBI:57540"/>
        <dbReference type="ChEBI" id="CHEBI:57945"/>
        <dbReference type="ChEBI" id="CHEBI:132124"/>
        <dbReference type="EC" id="1.6.5.9"/>
    </reaction>
</comment>
<dbReference type="InterPro" id="IPR036188">
    <property type="entry name" value="FAD/NAD-bd_sf"/>
</dbReference>
<dbReference type="PRINTS" id="PR00368">
    <property type="entry name" value="FADPNR"/>
</dbReference>
<gene>
    <name evidence="12" type="primary">ndh</name>
    <name evidence="12" type="ORF">AMPC_22880</name>
</gene>
<accession>A0ABN6NA05</accession>
<evidence type="ECO:0000256" key="9">
    <source>
        <dbReference type="SAM" id="Phobius"/>
    </source>
</evidence>
<evidence type="ECO:0000256" key="3">
    <source>
        <dbReference type="ARBA" id="ARBA00022630"/>
    </source>
</evidence>
<keyword evidence="9" id="KW-0472">Membrane</keyword>
<reference evidence="13" key="1">
    <citation type="journal article" date="2022" name="Int. J. Syst. Evol. Microbiol.">
        <title>Anaeromyxobacter oryzae sp. nov., Anaeromyxobacter diazotrophicus sp. nov. and Anaeromyxobacter paludicola sp. nov., isolated from paddy soils.</title>
        <authorList>
            <person name="Itoh H."/>
            <person name="Xu Z."/>
            <person name="Mise K."/>
            <person name="Masuda Y."/>
            <person name="Ushijima N."/>
            <person name="Hayakawa C."/>
            <person name="Shiratori Y."/>
            <person name="Senoo K."/>
        </authorList>
    </citation>
    <scope>NUCLEOTIDE SEQUENCE [LARGE SCALE GENOMIC DNA]</scope>
    <source>
        <strain evidence="13">Red630</strain>
    </source>
</reference>
<dbReference type="InterPro" id="IPR023753">
    <property type="entry name" value="FAD/NAD-binding_dom"/>
</dbReference>
<evidence type="ECO:0000256" key="8">
    <source>
        <dbReference type="ARBA" id="ARBA00047599"/>
    </source>
</evidence>
<dbReference type="RefSeq" id="WP_248340892.1">
    <property type="nucleotide sequence ID" value="NZ_AP025592.1"/>
</dbReference>
<dbReference type="PANTHER" id="PTHR43706:SF47">
    <property type="entry name" value="EXTERNAL NADH-UBIQUINONE OXIDOREDUCTASE 1, MITOCHONDRIAL-RELATED"/>
    <property type="match status" value="1"/>
</dbReference>
<evidence type="ECO:0000256" key="7">
    <source>
        <dbReference type="ARBA" id="ARBA00023027"/>
    </source>
</evidence>
<dbReference type="EC" id="1.6.5.9" evidence="2"/>
<dbReference type="SUPFAM" id="SSF51905">
    <property type="entry name" value="FAD/NAD(P)-binding domain"/>
    <property type="match status" value="1"/>
</dbReference>
<evidence type="ECO:0000256" key="4">
    <source>
        <dbReference type="ARBA" id="ARBA00022827"/>
    </source>
</evidence>
<dbReference type="PRINTS" id="PR00411">
    <property type="entry name" value="PNDRDTASEI"/>
</dbReference>
<dbReference type="Pfam" id="PF07992">
    <property type="entry name" value="Pyr_redox_2"/>
    <property type="match status" value="1"/>
</dbReference>
<dbReference type="Gene3D" id="3.50.50.100">
    <property type="match status" value="1"/>
</dbReference>
<feature type="transmembrane region" description="Helical" evidence="9">
    <location>
        <begin position="369"/>
        <end position="386"/>
    </location>
</feature>
<dbReference type="EMBL" id="AP025592">
    <property type="protein sequence ID" value="BDG09175.1"/>
    <property type="molecule type" value="Genomic_DNA"/>
</dbReference>
<dbReference type="Proteomes" id="UP001162734">
    <property type="component" value="Chromosome"/>
</dbReference>
<sequence length="440" mass="47888">MAERPHLVIVGAGFAGLYCARALSRAPVRITLLDRQNHHLFQPLLYQVATATLSVGDIAAPVRHVFRKQKNVEVLLGDVKSIDPVARRVLLGDRSLAYDHCLLAAGTTHSYFGHPEWARYAPGLKTLEDAIEIRRRILTAFEMAEREPDPARQRAWLTFVVVGAGPTGVELAGALTEIARFSMGGDFRRIDPGAARVVLVEGAPRVLPPFPEPLSEKARRQLEKIGVEVRTGTPVSRIDASGVTLGEEHLAARTVLWGAGVAASPVARSLGVALDRAGRVRVMPDLTVPGYPELYVAGDLAAISRPDGRPVPGVAPAAIQMGRHVARNVLAGLEGKPRQPFRYWDKGSLATIGRAAAVAEFAGIRLSGILAWLAWLLVHIYFLIGFRNRFAVLAHWAWSYVTFERGSRLITDTASHARLQALEAEEAEAAAIARRRRTEG</sequence>
<dbReference type="InterPro" id="IPR054585">
    <property type="entry name" value="NDH2-like_C"/>
</dbReference>
<organism evidence="12 13">
    <name type="scientific">Anaeromyxobacter paludicola</name>
    <dbReference type="NCBI Taxonomy" id="2918171"/>
    <lineage>
        <taxon>Bacteria</taxon>
        <taxon>Pseudomonadati</taxon>
        <taxon>Myxococcota</taxon>
        <taxon>Myxococcia</taxon>
        <taxon>Myxococcales</taxon>
        <taxon>Cystobacterineae</taxon>
        <taxon>Anaeromyxobacteraceae</taxon>
        <taxon>Anaeromyxobacter</taxon>
    </lineage>
</organism>
<dbReference type="PANTHER" id="PTHR43706">
    <property type="entry name" value="NADH DEHYDROGENASE"/>
    <property type="match status" value="1"/>
</dbReference>
<dbReference type="Pfam" id="PF22366">
    <property type="entry name" value="NDH2_C"/>
    <property type="match status" value="1"/>
</dbReference>
<name>A0ABN6NA05_9BACT</name>
<keyword evidence="4" id="KW-0274">FAD</keyword>
<keyword evidence="6" id="KW-0560">Oxidoreductase</keyword>
<evidence type="ECO:0000256" key="6">
    <source>
        <dbReference type="ARBA" id="ARBA00023002"/>
    </source>
</evidence>
<evidence type="ECO:0000256" key="1">
    <source>
        <dbReference type="ARBA" id="ARBA00005272"/>
    </source>
</evidence>
<comment type="similarity">
    <text evidence="1">Belongs to the NADH dehydrogenase family.</text>
</comment>
<proteinExistence type="inferred from homology"/>
<evidence type="ECO:0000313" key="13">
    <source>
        <dbReference type="Proteomes" id="UP001162734"/>
    </source>
</evidence>
<keyword evidence="13" id="KW-1185">Reference proteome</keyword>
<keyword evidence="9" id="KW-1133">Transmembrane helix</keyword>
<evidence type="ECO:0000256" key="5">
    <source>
        <dbReference type="ARBA" id="ARBA00022946"/>
    </source>
</evidence>
<keyword evidence="9" id="KW-0812">Transmembrane</keyword>
<protein>
    <recommendedName>
        <fullName evidence="2">NADH:ubiquinone reductase (non-electrogenic)</fullName>
        <ecNumber evidence="2">1.6.5.9</ecNumber>
    </recommendedName>
</protein>
<keyword evidence="7" id="KW-0520">NAD</keyword>